<sequence length="659" mass="74489">MANKRSTRNNTRRIPKDTHSVRETVDEEASYEEPEDPVPEHRIKRRKNGTAAHASDHENDNTSHYKRIPHGGVVATIDGKQFYHSVEIDGEVISINDSVDILRNSKQNGAIRESNLAKISALYVNENGTLMAEVAFYFDSGEKIPYSKVVGTTKNSKPSHWLGFSHINEVVAFNKFESVEVETFDEKVFVHASFEEYSQEIDSGGDEEINVFCNFICFSENYTVVPFNVKSDWRQVMLESSKYHRVYFPNTISQKDDFDDTLPPELSLQLNTNSHTILGRDEEAEKIRTFMETGIKQGGTGQILYISGVPGTGKTETVKMVSRQLVDKKLKGKLPWFDLIEINAVHLSKPNELYRVFYTKLFGKHAPNEYASYEALESYFSNNKTPCVLIVDEADYIVTKTQKVLFTLFDLPSKKGSKFILLIISNTMDLHTRMRASCVSRLGFGTVTFKPYRYQQIMEVIQHKLGKFSNIDPVALQLCARRVTNYSGDMRKALQICKLAIKEANGRNVTTSDMSRVTNMVLNSAVVDALQYVSTGMKCLLVAIILVLRELELSIAPALPVYNRFRGMITVLKPELEGHVCKDSFKHLLLSSINSGIISLEPTVFPSFTCGDKTKHLKIFDDINEDLGDTGIVILIDIGHLITALAKDPYWERKLQTVI</sequence>
<comment type="subunit">
    <text evidence="6">ORC is composed of six subunits.</text>
</comment>
<feature type="compositionally biased region" description="Basic and acidic residues" evidence="7">
    <location>
        <begin position="54"/>
        <end position="63"/>
    </location>
</feature>
<comment type="subcellular location">
    <subcellularLocation>
        <location evidence="1 6">Nucleus</location>
    </subcellularLocation>
</comment>
<dbReference type="RefSeq" id="XP_004832170.1">
    <property type="nucleotide sequence ID" value="XM_004832113.1"/>
</dbReference>
<dbReference type="OrthoDB" id="1926878at2759"/>
<feature type="domain" description="AAA+ ATPase" evidence="8">
    <location>
        <begin position="300"/>
        <end position="446"/>
    </location>
</feature>
<feature type="compositionally biased region" description="Basic and acidic residues" evidence="7">
    <location>
        <begin position="14"/>
        <end position="24"/>
    </location>
</feature>
<name>L1LC21_THEEQ</name>
<evidence type="ECO:0000256" key="4">
    <source>
        <dbReference type="ARBA" id="ARBA00023125"/>
    </source>
</evidence>
<dbReference type="AlphaFoldDB" id="L1LC21"/>
<evidence type="ECO:0000256" key="3">
    <source>
        <dbReference type="ARBA" id="ARBA00022705"/>
    </source>
</evidence>
<dbReference type="GO" id="GO:0016887">
    <property type="term" value="F:ATP hydrolysis activity"/>
    <property type="evidence" value="ECO:0007669"/>
    <property type="project" value="InterPro"/>
</dbReference>
<dbReference type="InterPro" id="IPR027417">
    <property type="entry name" value="P-loop_NTPase"/>
</dbReference>
<dbReference type="GO" id="GO:0003688">
    <property type="term" value="F:DNA replication origin binding"/>
    <property type="evidence" value="ECO:0007669"/>
    <property type="project" value="TreeGrafter"/>
</dbReference>
<dbReference type="VEuPathDB" id="PiroplasmaDB:BEWA_012770"/>
<keyword evidence="6" id="KW-0067">ATP-binding</keyword>
<proteinExistence type="inferred from homology"/>
<organism evidence="9 10">
    <name type="scientific">Theileria equi strain WA</name>
    <dbReference type="NCBI Taxonomy" id="1537102"/>
    <lineage>
        <taxon>Eukaryota</taxon>
        <taxon>Sar</taxon>
        <taxon>Alveolata</taxon>
        <taxon>Apicomplexa</taxon>
        <taxon>Aconoidasida</taxon>
        <taxon>Piroplasmida</taxon>
        <taxon>Theileriidae</taxon>
        <taxon>Theileria</taxon>
    </lineage>
</organism>
<keyword evidence="6" id="KW-0547">Nucleotide-binding</keyword>
<dbReference type="Gene3D" id="2.30.30.490">
    <property type="match status" value="1"/>
</dbReference>
<dbReference type="InterPro" id="IPR049945">
    <property type="entry name" value="AAA_22"/>
</dbReference>
<comment type="caution">
    <text evidence="9">The sequence shown here is derived from an EMBL/GenBank/DDBJ whole genome shotgun (WGS) entry which is preliminary data.</text>
</comment>
<evidence type="ECO:0000256" key="5">
    <source>
        <dbReference type="ARBA" id="ARBA00023242"/>
    </source>
</evidence>
<dbReference type="KEGG" id="beq:BEWA_012770"/>
<dbReference type="Gene3D" id="1.10.8.60">
    <property type="match status" value="1"/>
</dbReference>
<dbReference type="InterPro" id="IPR050311">
    <property type="entry name" value="ORC1/CDC6"/>
</dbReference>
<dbReference type="GO" id="GO:0005664">
    <property type="term" value="C:nuclear origin of replication recognition complex"/>
    <property type="evidence" value="ECO:0007669"/>
    <property type="project" value="TreeGrafter"/>
</dbReference>
<comment type="similarity">
    <text evidence="6">Belongs to the ORC1 family.</text>
</comment>
<dbReference type="eggNOG" id="KOG1514">
    <property type="taxonomic scope" value="Eukaryota"/>
</dbReference>
<comment type="function">
    <text evidence="6">Component of the origin recognition complex (ORC) that binds origins of replication. DNA-binding is ATP-dependent, however specific DNA sequences that define origins of replication have not been identified so far. ORC is required to assemble the pre-replication complex necessary to initiate DNA replication.</text>
</comment>
<dbReference type="GO" id="GO:0005524">
    <property type="term" value="F:ATP binding"/>
    <property type="evidence" value="ECO:0007669"/>
    <property type="project" value="UniProtKB-KW"/>
</dbReference>
<dbReference type="InterPro" id="IPR003593">
    <property type="entry name" value="AAA+_ATPase"/>
</dbReference>
<keyword evidence="4 6" id="KW-0238">DNA-binding</keyword>
<keyword evidence="3 6" id="KW-0235">DNA replication</keyword>
<dbReference type="Proteomes" id="UP000031512">
    <property type="component" value="Unassembled WGS sequence"/>
</dbReference>
<evidence type="ECO:0000256" key="1">
    <source>
        <dbReference type="ARBA" id="ARBA00004123"/>
    </source>
</evidence>
<evidence type="ECO:0000313" key="10">
    <source>
        <dbReference type="Proteomes" id="UP000031512"/>
    </source>
</evidence>
<reference evidence="9 10" key="1">
    <citation type="journal article" date="2012" name="BMC Genomics">
        <title>Comparative genomic analysis and phylogenetic position of Theileria equi.</title>
        <authorList>
            <person name="Kappmeyer L.S."/>
            <person name="Thiagarajan M."/>
            <person name="Herndon D.R."/>
            <person name="Ramsay J.D."/>
            <person name="Caler E."/>
            <person name="Djikeng A."/>
            <person name="Gillespie J.J."/>
            <person name="Lau A.O."/>
            <person name="Roalson E.H."/>
            <person name="Silva J.C."/>
            <person name="Silva M.G."/>
            <person name="Suarez C.E."/>
            <person name="Ueti M.W."/>
            <person name="Nene V.M."/>
            <person name="Mealey R.H."/>
            <person name="Knowles D.P."/>
            <person name="Brayton K.A."/>
        </authorList>
    </citation>
    <scope>NUCLEOTIDE SEQUENCE [LARGE SCALE GENOMIC DNA]</scope>
    <source>
        <strain evidence="9 10">WA</strain>
    </source>
</reference>
<evidence type="ECO:0000256" key="7">
    <source>
        <dbReference type="SAM" id="MobiDB-lite"/>
    </source>
</evidence>
<dbReference type="GeneID" id="15804353"/>
<dbReference type="GO" id="GO:0006270">
    <property type="term" value="P:DNA replication initiation"/>
    <property type="evidence" value="ECO:0007669"/>
    <property type="project" value="TreeGrafter"/>
</dbReference>
<dbReference type="GO" id="GO:0033314">
    <property type="term" value="P:mitotic DNA replication checkpoint signaling"/>
    <property type="evidence" value="ECO:0007669"/>
    <property type="project" value="TreeGrafter"/>
</dbReference>
<feature type="compositionally biased region" description="Acidic residues" evidence="7">
    <location>
        <begin position="25"/>
        <end position="37"/>
    </location>
</feature>
<dbReference type="SUPFAM" id="SSF52540">
    <property type="entry name" value="P-loop containing nucleoside triphosphate hydrolases"/>
    <property type="match status" value="1"/>
</dbReference>
<accession>L1LC21</accession>
<dbReference type="EMBL" id="ACOU01000004">
    <property type="protein sequence ID" value="EKX72718.1"/>
    <property type="molecule type" value="Genomic_DNA"/>
</dbReference>
<keyword evidence="10" id="KW-1185">Reference proteome</keyword>
<dbReference type="STRING" id="1537102.L1LC21"/>
<evidence type="ECO:0000259" key="8">
    <source>
        <dbReference type="SMART" id="SM00382"/>
    </source>
</evidence>
<dbReference type="CDD" id="cd00009">
    <property type="entry name" value="AAA"/>
    <property type="match status" value="1"/>
</dbReference>
<comment type="similarity">
    <text evidence="2">Belongs to the CDC6/cdc18 family.</text>
</comment>
<dbReference type="Gene3D" id="3.40.50.300">
    <property type="entry name" value="P-loop containing nucleotide triphosphate hydrolases"/>
    <property type="match status" value="1"/>
</dbReference>
<protein>
    <recommendedName>
        <fullName evidence="6">Origin recognition complex subunit 1</fullName>
    </recommendedName>
</protein>
<dbReference type="PANTHER" id="PTHR10763:SF23">
    <property type="entry name" value="ORIGIN RECOGNITION COMPLEX SUBUNIT 1"/>
    <property type="match status" value="1"/>
</dbReference>
<dbReference type="InterPro" id="IPR043151">
    <property type="entry name" value="BAH_sf"/>
</dbReference>
<evidence type="ECO:0000313" key="9">
    <source>
        <dbReference type="EMBL" id="EKX72718.1"/>
    </source>
</evidence>
<dbReference type="SMART" id="SM00382">
    <property type="entry name" value="AAA"/>
    <property type="match status" value="1"/>
</dbReference>
<evidence type="ECO:0000256" key="6">
    <source>
        <dbReference type="RuleBase" id="RU365058"/>
    </source>
</evidence>
<gene>
    <name evidence="9" type="ORF">BEWA_012770</name>
</gene>
<dbReference type="PANTHER" id="PTHR10763">
    <property type="entry name" value="CELL DIVISION CONTROL PROTEIN 6-RELATED"/>
    <property type="match status" value="1"/>
</dbReference>
<feature type="region of interest" description="Disordered" evidence="7">
    <location>
        <begin position="1"/>
        <end position="67"/>
    </location>
</feature>
<keyword evidence="5 6" id="KW-0539">Nucleus</keyword>
<dbReference type="Pfam" id="PF13401">
    <property type="entry name" value="AAA_22"/>
    <property type="match status" value="1"/>
</dbReference>
<evidence type="ECO:0000256" key="2">
    <source>
        <dbReference type="ARBA" id="ARBA00006184"/>
    </source>
</evidence>
<feature type="compositionally biased region" description="Basic residues" evidence="7">
    <location>
        <begin position="1"/>
        <end position="13"/>
    </location>
</feature>